<dbReference type="InterPro" id="IPR001849">
    <property type="entry name" value="PH_domain"/>
</dbReference>
<dbReference type="Proteomes" id="UP000887569">
    <property type="component" value="Unplaced"/>
</dbReference>
<dbReference type="PROSITE" id="PS50003">
    <property type="entry name" value="PH_DOMAIN"/>
    <property type="match status" value="1"/>
</dbReference>
<evidence type="ECO:0000313" key="6">
    <source>
        <dbReference type="Proteomes" id="UP000887569"/>
    </source>
</evidence>
<dbReference type="Pfam" id="PF22697">
    <property type="entry name" value="SOS1_NGEF_PH"/>
    <property type="match status" value="1"/>
</dbReference>
<dbReference type="InterPro" id="IPR036865">
    <property type="entry name" value="CRAL-TRIO_dom_sf"/>
</dbReference>
<dbReference type="SUPFAM" id="SSF48065">
    <property type="entry name" value="DBL homology domain (DH-domain)"/>
    <property type="match status" value="1"/>
</dbReference>
<name>A0A915B2B8_PARUN</name>
<dbReference type="CDD" id="cd00160">
    <property type="entry name" value="RhoGEF"/>
    <property type="match status" value="1"/>
</dbReference>
<dbReference type="SUPFAM" id="SSF46966">
    <property type="entry name" value="Spectrin repeat"/>
    <property type="match status" value="1"/>
</dbReference>
<evidence type="ECO:0000256" key="1">
    <source>
        <dbReference type="ARBA" id="ARBA00022658"/>
    </source>
</evidence>
<reference evidence="7" key="1">
    <citation type="submission" date="2022-11" db="UniProtKB">
        <authorList>
            <consortium name="WormBaseParasite"/>
        </authorList>
    </citation>
    <scope>IDENTIFICATION</scope>
</reference>
<keyword evidence="1" id="KW-0344">Guanine-nucleotide releasing factor</keyword>
<dbReference type="InterPro" id="IPR000219">
    <property type="entry name" value="DH_dom"/>
</dbReference>
<dbReference type="Pfam" id="PF23289">
    <property type="entry name" value="Spectrin_5"/>
    <property type="match status" value="1"/>
</dbReference>
<protein>
    <submittedName>
        <fullName evidence="7">DH domain-containing protein</fullName>
    </submittedName>
</protein>
<proteinExistence type="inferred from homology"/>
<feature type="domain" description="PH" evidence="4">
    <location>
        <begin position="894"/>
        <end position="1008"/>
    </location>
</feature>
<feature type="compositionally biased region" description="Low complexity" evidence="3">
    <location>
        <begin position="1060"/>
        <end position="1077"/>
    </location>
</feature>
<feature type="compositionally biased region" description="Basic and acidic residues" evidence="3">
    <location>
        <begin position="631"/>
        <end position="640"/>
    </location>
</feature>
<dbReference type="CDD" id="cd00170">
    <property type="entry name" value="SEC14"/>
    <property type="match status" value="1"/>
</dbReference>
<dbReference type="Gene3D" id="2.30.29.30">
    <property type="entry name" value="Pleckstrin-homology domain (PH domain)/Phosphotyrosine-binding domain (PTB)"/>
    <property type="match status" value="1"/>
</dbReference>
<sequence>MENVIGTDPARPIAVPKSLWESSRSSAPSCYGSLNASTSSACVSGIAPSATVSSNTPAYEKLTKSDSADFVDAPKFHYDMDFDLRALKAALKSAEFLEESGYQSVLERSQNNQYGTGWLINENMSEDGSDDVDDNWDGFMDVGDRRVKIKEMSDILASRFAFISGARTKDGYPVLTFPDSRSQLTFEEFHLLVSYLLQVPPLEEVHKGYVIVIDKRMDKWSAVRTLFFHLANSFPGPVRVIFLLKPEGVLQRALEVGYRGITENCKYKVVVCQSSLELRHYIGPDCLTMDVGGVLKYNHLEWVQHRMDIERMKSSAAVIAQSLSEFGRCLKETELPNDVETTARILEIQTAERDAIKEDFRISIRKGLSLLRHVRQLDVKPEHEQLSPTRLHNVTAIERMLIQLEETERSFDTFWARHEKRLTQCLQLRRFEESFRKLQSSFAKHMIYLEEHREVGDGVVKAEQLAQTHADYAKHAMEDVQVARALRDTGQELISTQDVELAGSLLPKCDELARMADALTGALDRRSQVLTLSKDMHEQIVAANKWCKRGVDLLTAVPLDVSPTSAAVALTNMDDFIADGQCLKLDALSQSPTMNNLILLTTTETSTLLAQVAERIDDIRRMSAARRDALQKLAGRENRKPPVQVVSPEKLQRRSSNSSNASPAKRQIEVLHEFHSQTSEGPSCEGTDIIVETPTAERSSIANFVIAELVNTEQTYVRELQSIIDYYVKPFEAPENSTLIPSPLRDRSDIVFGNLRELLEFHDHFLLADFLRAADSVIDICHCFVSHRNRFLQLYHPYCQNKPLSEALRREHVDGCKFFAECQKRAGHPLPLSAYLLKPVQRITKYQLLLKELHRHCAEEARHDVEAALSSMLDLLAQLNSAMHQLHISGFAGDLTLLGPLRLQTECDIFAFKKKARRLNKAQRRHLFLFDGGVLFCKKRTQPVPYAPEYYEHKLCIPTCSLGFADSSKTSPSRFEIWDETKSEAYAVQPLDESSKVRWIQRLHRITGEFLSERGSHRAQRPQSWASTVSNESTASARSSSGETTTSADSSLIDPNGNQSLVCSSSPVSSLPIVPSSEKCMEARQPSDCDNNLTPSADVHKSRAASSIEEPLDASATPPLNAIVESASQSELLAAI</sequence>
<dbReference type="InterPro" id="IPR035899">
    <property type="entry name" value="DBL_dom_sf"/>
</dbReference>
<dbReference type="Pfam" id="PF00621">
    <property type="entry name" value="RhoGEF"/>
    <property type="match status" value="1"/>
</dbReference>
<dbReference type="InterPro" id="IPR051336">
    <property type="entry name" value="RhoGEF_Guanine_NuclExch_SF"/>
</dbReference>
<dbReference type="InterPro" id="IPR055251">
    <property type="entry name" value="SOS1_NGEF_PH"/>
</dbReference>
<dbReference type="SUPFAM" id="SSF50729">
    <property type="entry name" value="PH domain-like"/>
    <property type="match status" value="1"/>
</dbReference>
<dbReference type="WBParaSite" id="PgR021_g008_t05">
    <property type="protein sequence ID" value="PgR021_g008_t05"/>
    <property type="gene ID" value="PgR021_g008"/>
</dbReference>
<dbReference type="Gene3D" id="1.20.900.10">
    <property type="entry name" value="Dbl homology (DH) domain"/>
    <property type="match status" value="1"/>
</dbReference>
<feature type="region of interest" description="Disordered" evidence="3">
    <location>
        <begin position="1013"/>
        <end position="1117"/>
    </location>
</feature>
<dbReference type="GO" id="GO:0005085">
    <property type="term" value="F:guanyl-nucleotide exchange factor activity"/>
    <property type="evidence" value="ECO:0007669"/>
    <property type="project" value="UniProtKB-KW"/>
</dbReference>
<evidence type="ECO:0000256" key="3">
    <source>
        <dbReference type="SAM" id="MobiDB-lite"/>
    </source>
</evidence>
<dbReference type="PANTHER" id="PTHR22826">
    <property type="entry name" value="RHO GUANINE EXCHANGE FACTOR-RELATED"/>
    <property type="match status" value="1"/>
</dbReference>
<feature type="domain" description="DH" evidence="5">
    <location>
        <begin position="701"/>
        <end position="882"/>
    </location>
</feature>
<dbReference type="InterPro" id="IPR001251">
    <property type="entry name" value="CRAL-TRIO_dom"/>
</dbReference>
<dbReference type="Gene3D" id="1.20.58.60">
    <property type="match status" value="1"/>
</dbReference>
<dbReference type="SMART" id="SM00325">
    <property type="entry name" value="RhoGEF"/>
    <property type="match status" value="1"/>
</dbReference>
<accession>A0A915B2B8</accession>
<feature type="compositionally biased region" description="Low complexity" evidence="3">
    <location>
        <begin position="654"/>
        <end position="664"/>
    </location>
</feature>
<dbReference type="SUPFAM" id="SSF52087">
    <property type="entry name" value="CRAL/TRIO domain"/>
    <property type="match status" value="1"/>
</dbReference>
<evidence type="ECO:0000256" key="2">
    <source>
        <dbReference type="ARBA" id="ARBA00049987"/>
    </source>
</evidence>
<evidence type="ECO:0000259" key="4">
    <source>
        <dbReference type="PROSITE" id="PS50003"/>
    </source>
</evidence>
<dbReference type="InterPro" id="IPR011993">
    <property type="entry name" value="PH-like_dom_sf"/>
</dbReference>
<dbReference type="SMART" id="SM00233">
    <property type="entry name" value="PH"/>
    <property type="match status" value="1"/>
</dbReference>
<dbReference type="PANTHER" id="PTHR22826:SF211">
    <property type="entry name" value="LD43457P"/>
    <property type="match status" value="1"/>
</dbReference>
<dbReference type="InterPro" id="IPR056466">
    <property type="entry name" value="Spectrin_DBS"/>
</dbReference>
<comment type="similarity">
    <text evidence="2">Belongs to the MCF2 family.</text>
</comment>
<dbReference type="SMART" id="SM00516">
    <property type="entry name" value="SEC14"/>
    <property type="match status" value="1"/>
</dbReference>
<dbReference type="PROSITE" id="PS50010">
    <property type="entry name" value="DH_2"/>
    <property type="match status" value="1"/>
</dbReference>
<feature type="compositionally biased region" description="Low complexity" evidence="3">
    <location>
        <begin position="1030"/>
        <end position="1048"/>
    </location>
</feature>
<keyword evidence="6" id="KW-1185">Reference proteome</keyword>
<feature type="region of interest" description="Disordered" evidence="3">
    <location>
        <begin position="631"/>
        <end position="664"/>
    </location>
</feature>
<dbReference type="Pfam" id="PF13716">
    <property type="entry name" value="CRAL_TRIO_2"/>
    <property type="match status" value="1"/>
</dbReference>
<dbReference type="AlphaFoldDB" id="A0A915B2B8"/>
<dbReference type="GO" id="GO:0005737">
    <property type="term" value="C:cytoplasm"/>
    <property type="evidence" value="ECO:0007669"/>
    <property type="project" value="TreeGrafter"/>
</dbReference>
<organism evidence="6 7">
    <name type="scientific">Parascaris univalens</name>
    <name type="common">Nematode worm</name>
    <dbReference type="NCBI Taxonomy" id="6257"/>
    <lineage>
        <taxon>Eukaryota</taxon>
        <taxon>Metazoa</taxon>
        <taxon>Ecdysozoa</taxon>
        <taxon>Nematoda</taxon>
        <taxon>Chromadorea</taxon>
        <taxon>Rhabditida</taxon>
        <taxon>Spirurina</taxon>
        <taxon>Ascaridomorpha</taxon>
        <taxon>Ascaridoidea</taxon>
        <taxon>Ascarididae</taxon>
        <taxon>Parascaris</taxon>
    </lineage>
</organism>
<evidence type="ECO:0000259" key="5">
    <source>
        <dbReference type="PROSITE" id="PS50010"/>
    </source>
</evidence>
<evidence type="ECO:0000313" key="7">
    <source>
        <dbReference type="WBParaSite" id="PgR021_g008_t05"/>
    </source>
</evidence>
<dbReference type="Gene3D" id="3.40.525.10">
    <property type="entry name" value="CRAL-TRIO lipid binding domain"/>
    <property type="match status" value="1"/>
</dbReference>